<proteinExistence type="predicted"/>
<protein>
    <submittedName>
        <fullName evidence="2">Uncharacterized protein</fullName>
    </submittedName>
</protein>
<comment type="caution">
    <text evidence="2">The sequence shown here is derived from an EMBL/GenBank/DDBJ whole genome shotgun (WGS) entry which is preliminary data.</text>
</comment>
<evidence type="ECO:0000256" key="1">
    <source>
        <dbReference type="SAM" id="MobiDB-lite"/>
    </source>
</evidence>
<reference evidence="2" key="1">
    <citation type="submission" date="2023-03" db="EMBL/GenBank/DDBJ databases">
        <title>Massive genome expansion in bonnet fungi (Mycena s.s.) driven by repeated elements and novel gene families across ecological guilds.</title>
        <authorList>
            <consortium name="Lawrence Berkeley National Laboratory"/>
            <person name="Harder C.B."/>
            <person name="Miyauchi S."/>
            <person name="Viragh M."/>
            <person name="Kuo A."/>
            <person name="Thoen E."/>
            <person name="Andreopoulos B."/>
            <person name="Lu D."/>
            <person name="Skrede I."/>
            <person name="Drula E."/>
            <person name="Henrissat B."/>
            <person name="Morin E."/>
            <person name="Kohler A."/>
            <person name="Barry K."/>
            <person name="LaButti K."/>
            <person name="Morin E."/>
            <person name="Salamov A."/>
            <person name="Lipzen A."/>
            <person name="Mereny Z."/>
            <person name="Hegedus B."/>
            <person name="Baldrian P."/>
            <person name="Stursova M."/>
            <person name="Weitz H."/>
            <person name="Taylor A."/>
            <person name="Grigoriev I.V."/>
            <person name="Nagy L.G."/>
            <person name="Martin F."/>
            <person name="Kauserud H."/>
        </authorList>
    </citation>
    <scope>NUCLEOTIDE SEQUENCE</scope>
    <source>
        <strain evidence="2">CBHHK188m</strain>
    </source>
</reference>
<feature type="region of interest" description="Disordered" evidence="1">
    <location>
        <begin position="43"/>
        <end position="80"/>
    </location>
</feature>
<dbReference type="Proteomes" id="UP001215280">
    <property type="component" value="Unassembled WGS sequence"/>
</dbReference>
<name>A0AAD7MFL8_9AGAR</name>
<gene>
    <name evidence="2" type="ORF">DFH07DRAFT_785802</name>
</gene>
<evidence type="ECO:0000313" key="2">
    <source>
        <dbReference type="EMBL" id="KAJ7714310.1"/>
    </source>
</evidence>
<feature type="compositionally biased region" description="Pro residues" evidence="1">
    <location>
        <begin position="62"/>
        <end position="79"/>
    </location>
</feature>
<dbReference type="AlphaFoldDB" id="A0AAD7MFL8"/>
<evidence type="ECO:0000313" key="3">
    <source>
        <dbReference type="Proteomes" id="UP001215280"/>
    </source>
</evidence>
<keyword evidence="3" id="KW-1185">Reference proteome</keyword>
<organism evidence="2 3">
    <name type="scientific">Mycena maculata</name>
    <dbReference type="NCBI Taxonomy" id="230809"/>
    <lineage>
        <taxon>Eukaryota</taxon>
        <taxon>Fungi</taxon>
        <taxon>Dikarya</taxon>
        <taxon>Basidiomycota</taxon>
        <taxon>Agaricomycotina</taxon>
        <taxon>Agaricomycetes</taxon>
        <taxon>Agaricomycetidae</taxon>
        <taxon>Agaricales</taxon>
        <taxon>Marasmiineae</taxon>
        <taxon>Mycenaceae</taxon>
        <taxon>Mycena</taxon>
    </lineage>
</organism>
<dbReference type="EMBL" id="JARJLG010000374">
    <property type="protein sequence ID" value="KAJ7714310.1"/>
    <property type="molecule type" value="Genomic_DNA"/>
</dbReference>
<accession>A0AAD7MFL8</accession>
<sequence>MDQPERRYNPADLARLKRPELVAIVQQQLDKWPKEILGNADSLFTTHKPAERPVSPIHDNRLPPPLSTLPPPSPSPAPAELPVSGTIGIFSPPFPVDVRGSYFILVPLEHPPIICPQSPISEHRSVLLLIEDTRSNEKVSQHVRVSVIKTQGTPDEWQTSSHEIVDELQASIAAFDGPARIGISDPENPGYTVFLGTITGPDYQANDARSSPVLVAIPQSGTLKLIVSHIGGAAKQIQSKSPPDSLAASKGDLSAKIEIPSQVSPNKKQKSATKLTEKELAWITEKAQSTPGFEEFKLKQNQRLSNSERIKYWQFVAAFSTAYYKAHWPLGIELSGGKTVKKNAALGMETTMLTLALNMARIVGIYYDGPHRSPEVMARIDSGSDSGSESLVNFLVQWEKDHLLSTSSF</sequence>